<gene>
    <name evidence="1" type="ORF">DFR28_102724</name>
</gene>
<dbReference type="InParanoid" id="A0A395JLK7"/>
<keyword evidence="2" id="KW-1185">Reference proteome</keyword>
<organism evidence="1 2">
    <name type="scientific">Arenicella xantha</name>
    <dbReference type="NCBI Taxonomy" id="644221"/>
    <lineage>
        <taxon>Bacteria</taxon>
        <taxon>Pseudomonadati</taxon>
        <taxon>Pseudomonadota</taxon>
        <taxon>Gammaproteobacteria</taxon>
        <taxon>Arenicellales</taxon>
        <taxon>Arenicellaceae</taxon>
        <taxon>Arenicella</taxon>
    </lineage>
</organism>
<dbReference type="AlphaFoldDB" id="A0A395JLK7"/>
<name>A0A395JLK7_9GAMM</name>
<proteinExistence type="predicted"/>
<sequence>MGTRRKSLNGWCAGQLFNSRDFYRYAMVLYKRTKKLRRFKASSHLIKIGRLIVQYSHAHEKYTTLNNYR</sequence>
<dbReference type="EMBL" id="QNRT01000002">
    <property type="protein sequence ID" value="RBP51305.1"/>
    <property type="molecule type" value="Genomic_DNA"/>
</dbReference>
<evidence type="ECO:0000313" key="1">
    <source>
        <dbReference type="EMBL" id="RBP51305.1"/>
    </source>
</evidence>
<comment type="caution">
    <text evidence="1">The sequence shown here is derived from an EMBL/GenBank/DDBJ whole genome shotgun (WGS) entry which is preliminary data.</text>
</comment>
<dbReference type="Proteomes" id="UP000253083">
    <property type="component" value="Unassembled WGS sequence"/>
</dbReference>
<accession>A0A395JLK7</accession>
<reference evidence="1 2" key="1">
    <citation type="submission" date="2018-06" db="EMBL/GenBank/DDBJ databases">
        <title>Genomic Encyclopedia of Type Strains, Phase IV (KMG-IV): sequencing the most valuable type-strain genomes for metagenomic binning, comparative biology and taxonomic classification.</title>
        <authorList>
            <person name="Goeker M."/>
        </authorList>
    </citation>
    <scope>NUCLEOTIDE SEQUENCE [LARGE SCALE GENOMIC DNA]</scope>
    <source>
        <strain evidence="1 2">DSM 24032</strain>
    </source>
</reference>
<evidence type="ECO:0000313" key="2">
    <source>
        <dbReference type="Proteomes" id="UP000253083"/>
    </source>
</evidence>
<protein>
    <submittedName>
        <fullName evidence="1">Uncharacterized protein</fullName>
    </submittedName>
</protein>